<dbReference type="EMBL" id="FWXK01000001">
    <property type="protein sequence ID" value="SMC31001.1"/>
    <property type="molecule type" value="Genomic_DNA"/>
</dbReference>
<dbReference type="InterPro" id="IPR025659">
    <property type="entry name" value="Tubby-like_C"/>
</dbReference>
<dbReference type="Pfam" id="PF04525">
    <property type="entry name" value="LOR"/>
    <property type="match status" value="1"/>
</dbReference>
<gene>
    <name evidence="2" type="ORF">SAMN04487984_0336</name>
</gene>
<keyword evidence="3" id="KW-1185">Reference proteome</keyword>
<dbReference type="OrthoDB" id="652307at2"/>
<dbReference type="AlphaFoldDB" id="A0A1W1Y5A8"/>
<sequence>MRYYMKQKISLFQNFNIFDEDNHKVLRIDQKKVSLTRQSRIIDVETGDVLARVKQKLVSIRPTMIVEVDGEEVAKITKKITVFKDKYKIDALDWKIKGDIWDYNYEIIDGSGKEIADISKKIFSLTDAFEFNIADEEVNPVLVIAVILAIDYVKDTEGE</sequence>
<dbReference type="InterPro" id="IPR038595">
    <property type="entry name" value="LOR_sf"/>
</dbReference>
<dbReference type="Proteomes" id="UP000243884">
    <property type="component" value="Unassembled WGS sequence"/>
</dbReference>
<evidence type="ECO:0000313" key="3">
    <source>
        <dbReference type="Proteomes" id="UP000243884"/>
    </source>
</evidence>
<reference evidence="3" key="1">
    <citation type="submission" date="2017-04" db="EMBL/GenBank/DDBJ databases">
        <authorList>
            <person name="Varghese N."/>
            <person name="Submissions S."/>
        </authorList>
    </citation>
    <scope>NUCLEOTIDE SEQUENCE [LARGE SCALE GENOMIC DNA]</scope>
    <source>
        <strain evidence="3">DSM 21500</strain>
    </source>
</reference>
<dbReference type="InterPro" id="IPR007612">
    <property type="entry name" value="LOR"/>
</dbReference>
<dbReference type="SUPFAM" id="SSF54518">
    <property type="entry name" value="Tubby C-terminal domain-like"/>
    <property type="match status" value="1"/>
</dbReference>
<organism evidence="2 3">
    <name type="scientific">Aerococcus suis</name>
    <dbReference type="NCBI Taxonomy" id="371602"/>
    <lineage>
        <taxon>Bacteria</taxon>
        <taxon>Bacillati</taxon>
        <taxon>Bacillota</taxon>
        <taxon>Bacilli</taxon>
        <taxon>Lactobacillales</taxon>
        <taxon>Aerococcaceae</taxon>
        <taxon>Aerococcus</taxon>
    </lineage>
</organism>
<accession>A0A1W1Y5A8</accession>
<evidence type="ECO:0000256" key="1">
    <source>
        <dbReference type="ARBA" id="ARBA00005437"/>
    </source>
</evidence>
<protein>
    <submittedName>
        <fullName evidence="2">Uncharacterized protein YxjI</fullName>
    </submittedName>
</protein>
<dbReference type="STRING" id="371602.SAMN04487984_0336"/>
<comment type="similarity">
    <text evidence="1">Belongs to the LOR family.</text>
</comment>
<evidence type="ECO:0000313" key="2">
    <source>
        <dbReference type="EMBL" id="SMC31001.1"/>
    </source>
</evidence>
<dbReference type="Gene3D" id="2.40.160.200">
    <property type="entry name" value="LURP1-related"/>
    <property type="match status" value="1"/>
</dbReference>
<name>A0A1W1Y5A8_9LACT</name>
<proteinExistence type="inferred from homology"/>